<dbReference type="EMBL" id="CDRZ01000091">
    <property type="protein sequence ID" value="CEO88396.1"/>
    <property type="molecule type" value="Genomic_DNA"/>
</dbReference>
<dbReference type="InterPro" id="IPR012337">
    <property type="entry name" value="RNaseH-like_sf"/>
</dbReference>
<organism evidence="2 3">
    <name type="scientific">Syntrophaceticus schinkii</name>
    <dbReference type="NCBI Taxonomy" id="499207"/>
    <lineage>
        <taxon>Bacteria</taxon>
        <taxon>Bacillati</taxon>
        <taxon>Bacillota</taxon>
        <taxon>Clostridia</taxon>
        <taxon>Thermoanaerobacterales</taxon>
        <taxon>Thermoanaerobacterales Family III. Incertae Sedis</taxon>
        <taxon>Syntrophaceticus</taxon>
    </lineage>
</organism>
<evidence type="ECO:0000313" key="2">
    <source>
        <dbReference type="EMBL" id="CEO88396.1"/>
    </source>
</evidence>
<gene>
    <name evidence="2" type="ORF">SSCH_1800001</name>
</gene>
<feature type="domain" description="Integrase catalytic" evidence="1">
    <location>
        <begin position="11"/>
        <end position="98"/>
    </location>
</feature>
<dbReference type="Proteomes" id="UP000046155">
    <property type="component" value="Unassembled WGS sequence"/>
</dbReference>
<reference evidence="3" key="1">
    <citation type="submission" date="2015-01" db="EMBL/GenBank/DDBJ databases">
        <authorList>
            <person name="Manzoor Shahid"/>
            <person name="Zubair Saima"/>
        </authorList>
    </citation>
    <scope>NUCLEOTIDE SEQUENCE [LARGE SCALE GENOMIC DNA]</scope>
    <source>
        <strain evidence="3">Sp3</strain>
    </source>
</reference>
<evidence type="ECO:0000313" key="3">
    <source>
        <dbReference type="Proteomes" id="UP000046155"/>
    </source>
</evidence>
<name>A0A0B7MKC5_9FIRM</name>
<dbReference type="InterPro" id="IPR001584">
    <property type="entry name" value="Integrase_cat-core"/>
</dbReference>
<protein>
    <recommendedName>
        <fullName evidence="1">Integrase catalytic domain-containing protein</fullName>
    </recommendedName>
</protein>
<dbReference type="PANTHER" id="PTHR46889:SF4">
    <property type="entry name" value="TRANSPOSASE INSO FOR INSERTION SEQUENCE ELEMENT IS911B-RELATED"/>
    <property type="match status" value="1"/>
</dbReference>
<dbReference type="InterPro" id="IPR036397">
    <property type="entry name" value="RNaseH_sf"/>
</dbReference>
<dbReference type="AlphaFoldDB" id="A0A0B7MKC5"/>
<keyword evidence="3" id="KW-1185">Reference proteome</keyword>
<sequence>MKDMKVNRLAHVWDGDIIYNCLRHGFMYLFVIIDRYIVDYELNTPMDRYCVLECLKRSFMFRKLGIINSDRDSKFPNKDYVELLQTEEIKISMEGTGACVGQYLRGAVLPTRNTGTLNRLDIDTPLIASSKHP</sequence>
<dbReference type="Gene3D" id="3.30.420.10">
    <property type="entry name" value="Ribonuclease H-like superfamily/Ribonuclease H"/>
    <property type="match status" value="1"/>
</dbReference>
<proteinExistence type="predicted"/>
<dbReference type="SUPFAM" id="SSF53098">
    <property type="entry name" value="Ribonuclease H-like"/>
    <property type="match status" value="1"/>
</dbReference>
<evidence type="ECO:0000259" key="1">
    <source>
        <dbReference type="Pfam" id="PF00665"/>
    </source>
</evidence>
<accession>A0A0B7MKC5</accession>
<dbReference type="Pfam" id="PF00665">
    <property type="entry name" value="rve"/>
    <property type="match status" value="1"/>
</dbReference>
<dbReference type="InterPro" id="IPR050900">
    <property type="entry name" value="Transposase_IS3/IS150/IS904"/>
</dbReference>
<dbReference type="GO" id="GO:0003676">
    <property type="term" value="F:nucleic acid binding"/>
    <property type="evidence" value="ECO:0007669"/>
    <property type="project" value="InterPro"/>
</dbReference>
<dbReference type="GO" id="GO:0015074">
    <property type="term" value="P:DNA integration"/>
    <property type="evidence" value="ECO:0007669"/>
    <property type="project" value="InterPro"/>
</dbReference>
<dbReference type="PANTHER" id="PTHR46889">
    <property type="entry name" value="TRANSPOSASE INSF FOR INSERTION SEQUENCE IS3B-RELATED"/>
    <property type="match status" value="1"/>
</dbReference>